<organism evidence="2">
    <name type="scientific">Mucochytrium quahogii</name>
    <dbReference type="NCBI Taxonomy" id="96639"/>
    <lineage>
        <taxon>Eukaryota</taxon>
        <taxon>Sar</taxon>
        <taxon>Stramenopiles</taxon>
        <taxon>Bigyra</taxon>
        <taxon>Labyrinthulomycetes</taxon>
        <taxon>Thraustochytrida</taxon>
        <taxon>Thraustochytriidae</taxon>
        <taxon>Mucochytrium</taxon>
    </lineage>
</organism>
<dbReference type="AlphaFoldDB" id="A0A7S2R6I9"/>
<dbReference type="InterPro" id="IPR049916">
    <property type="entry name" value="WDR72-like"/>
</dbReference>
<sequence length="1013" mass="112965">MSKSLYVRESDDLWLGVCIDANNGTCTDVCAQVSGEGWRVDGFEDGTIRAYRNSKIHYILHGHDPVAILDLWIIPVGEDIILVSLDNIGNAAWWGLEKGLCYCKKNLGGLIQSTCLFGGRILCVLLANASSAVYMWDLQAQSILYEVQGDCFLKLNKCSVGGETSMLLECEMFNGVNRYFDLKSKSFIELVGDDIVTNEPGNKTIEPAPRDPFYETQFIGQYGLFHVGSSDVFVSVSVSNDDEKLHLTAYHACSIPVCTAEEANSEHPQALLFKSRKFSEFQEVCKIYLIDIPKSELLVCTIDVATLEFGNVSKVAVNLSAIDSLCVSPEAELENICVVDSQVDQTLVIFNRELREMNRIYIGSLPFELDMKWLDSHSLGLGSCWVFDMLWGRILQKGKFCTTPYVYTGDETIRFNDSLPSNSTVDDSQFNASTSTASPAEDGTPSRTPPPTRVQRAPTPLQRQSSSQNLHTETLGVECIPISDRIMSWVLRVNQLQMETPSLKSLMSFFMEWDIDTTLDAQITRVLNIAKPSSLHYRYLVDYSKKHGMYCVLADPNDRWVCSDRFTSTQTLGLISLFIGLIASESLSEHQQAVMSSLVSHYGIVYPEHYIQDSRYIFPSLDIMSHFILSKNASEDIQIASRLLLQVTIERMPAVPTRAAKAAQWAGRLHLSKGQDNYAVVVLGMMGVTHPEDLAPATARIVAQSLQRFIHSRRKEEIVIAAELLARGYYVWCPYIENLPGLIQDLILSYTLDRQEDVSLQPSRPDNNGQSGNIESPLLPSKGSVSSASSACQRALTEIGTAQPLLFVQTIGKEALRPGVHKYALTALSNFIKKKPVALLRFLPAVVEIVIKTLDPSESEIRKACLKYSTIVLHQLVKRYPMVAFHQTSQRFAVGTIESIILIYDLRTATKWRILEGQNAPVTSLYFEPTTGETIMCYSAQERSLRLWQTGVGTGFFGGLLGMQGRCLRVQFLPELDMPNPATPGDIIHNTSLNWSRLIREDGKTTVELSNVK</sequence>
<dbReference type="InterPro" id="IPR011047">
    <property type="entry name" value="Quinoprotein_ADH-like_sf"/>
</dbReference>
<dbReference type="Gene3D" id="2.130.10.10">
    <property type="entry name" value="YVTN repeat-like/Quinoprotein amine dehydrogenase"/>
    <property type="match status" value="1"/>
</dbReference>
<feature type="region of interest" description="Disordered" evidence="1">
    <location>
        <begin position="758"/>
        <end position="786"/>
    </location>
</feature>
<dbReference type="PANTHER" id="PTHR44099:SF4">
    <property type="entry name" value="RABCONNECTIN-3B, ISOFORM A"/>
    <property type="match status" value="1"/>
</dbReference>
<accession>A0A7S2R6I9</accession>
<proteinExistence type="predicted"/>
<dbReference type="InterPro" id="IPR015943">
    <property type="entry name" value="WD40/YVTN_repeat-like_dom_sf"/>
</dbReference>
<feature type="compositionally biased region" description="Polar residues" evidence="1">
    <location>
        <begin position="461"/>
        <end position="470"/>
    </location>
</feature>
<name>A0A7S2R6I9_9STRA</name>
<feature type="compositionally biased region" description="Polar residues" evidence="1">
    <location>
        <begin position="758"/>
        <end position="774"/>
    </location>
</feature>
<evidence type="ECO:0000313" key="2">
    <source>
        <dbReference type="EMBL" id="CAD9662241.1"/>
    </source>
</evidence>
<feature type="region of interest" description="Disordered" evidence="1">
    <location>
        <begin position="424"/>
        <end position="470"/>
    </location>
</feature>
<reference evidence="2" key="1">
    <citation type="submission" date="2021-01" db="EMBL/GenBank/DDBJ databases">
        <authorList>
            <person name="Corre E."/>
            <person name="Pelletier E."/>
            <person name="Niang G."/>
            <person name="Scheremetjew M."/>
            <person name="Finn R."/>
            <person name="Kale V."/>
            <person name="Holt S."/>
            <person name="Cochrane G."/>
            <person name="Meng A."/>
            <person name="Brown T."/>
            <person name="Cohen L."/>
        </authorList>
    </citation>
    <scope>NUCLEOTIDE SEQUENCE</scope>
    <source>
        <strain evidence="2">NY070348D</strain>
    </source>
</reference>
<evidence type="ECO:0000256" key="1">
    <source>
        <dbReference type="SAM" id="MobiDB-lite"/>
    </source>
</evidence>
<dbReference type="GO" id="GO:0005737">
    <property type="term" value="C:cytoplasm"/>
    <property type="evidence" value="ECO:0007669"/>
    <property type="project" value="TreeGrafter"/>
</dbReference>
<gene>
    <name evidence="2" type="ORF">QSP1433_LOCUS254</name>
</gene>
<feature type="compositionally biased region" description="Polar residues" evidence="1">
    <location>
        <begin position="424"/>
        <end position="438"/>
    </location>
</feature>
<dbReference type="InterPro" id="IPR016024">
    <property type="entry name" value="ARM-type_fold"/>
</dbReference>
<dbReference type="SUPFAM" id="SSF50998">
    <property type="entry name" value="Quinoprotein alcohol dehydrogenase-like"/>
    <property type="match status" value="1"/>
</dbReference>
<protein>
    <submittedName>
        <fullName evidence="2">Uncharacterized protein</fullName>
    </submittedName>
</protein>
<dbReference type="SUPFAM" id="SSF48371">
    <property type="entry name" value="ARM repeat"/>
    <property type="match status" value="1"/>
</dbReference>
<dbReference type="PANTHER" id="PTHR44099">
    <property type="entry name" value="RABCONNECTIN-3B, ISOFORM A"/>
    <property type="match status" value="1"/>
</dbReference>
<dbReference type="EMBL" id="HBHK01000418">
    <property type="protein sequence ID" value="CAD9662241.1"/>
    <property type="molecule type" value="Transcribed_RNA"/>
</dbReference>